<dbReference type="InterPro" id="IPR010982">
    <property type="entry name" value="Lambda_DNA-bd_dom_sf"/>
</dbReference>
<sequence length="67" mass="7197">MLKETAIKHFGSAAAVGRAIGRAPSAVTEWPDVVPEGMAYKIQVITGGLLQVDQALYQKTRERATAK</sequence>
<accession>A0A6J5T6M0</accession>
<reference evidence="1" key="1">
    <citation type="submission" date="2020-05" db="EMBL/GenBank/DDBJ databases">
        <authorList>
            <person name="Chiriac C."/>
            <person name="Salcher M."/>
            <person name="Ghai R."/>
            <person name="Kavagutti S V."/>
        </authorList>
    </citation>
    <scope>NUCLEOTIDE SEQUENCE</scope>
</reference>
<dbReference type="GO" id="GO:0003677">
    <property type="term" value="F:DNA binding"/>
    <property type="evidence" value="ECO:0007669"/>
    <property type="project" value="UniProtKB-KW"/>
</dbReference>
<name>A0A6J5T6M0_9CAUD</name>
<organism evidence="1">
    <name type="scientific">uncultured Caudovirales phage</name>
    <dbReference type="NCBI Taxonomy" id="2100421"/>
    <lineage>
        <taxon>Viruses</taxon>
        <taxon>Duplodnaviria</taxon>
        <taxon>Heunggongvirae</taxon>
        <taxon>Uroviricota</taxon>
        <taxon>Caudoviricetes</taxon>
        <taxon>Peduoviridae</taxon>
        <taxon>Maltschvirus</taxon>
        <taxon>Maltschvirus maltsch</taxon>
    </lineage>
</organism>
<dbReference type="Pfam" id="PF14549">
    <property type="entry name" value="P22_Cro"/>
    <property type="match status" value="1"/>
</dbReference>
<keyword evidence="1" id="KW-0238">DNA-binding</keyword>
<proteinExistence type="predicted"/>
<evidence type="ECO:0000313" key="1">
    <source>
        <dbReference type="EMBL" id="CAB4223435.1"/>
    </source>
</evidence>
<dbReference type="SUPFAM" id="SSF47413">
    <property type="entry name" value="lambda repressor-like DNA-binding domains"/>
    <property type="match status" value="1"/>
</dbReference>
<gene>
    <name evidence="1" type="ORF">UFOVP1670_50</name>
</gene>
<dbReference type="Gene3D" id="1.10.260.40">
    <property type="entry name" value="lambda repressor-like DNA-binding domains"/>
    <property type="match status" value="1"/>
</dbReference>
<dbReference type="EMBL" id="LR797531">
    <property type="protein sequence ID" value="CAB4223435.1"/>
    <property type="molecule type" value="Genomic_DNA"/>
</dbReference>
<protein>
    <submittedName>
        <fullName evidence="1">DNA-binding transcriptional regulator DicC</fullName>
    </submittedName>
</protein>